<dbReference type="Proteomes" id="UP000243015">
    <property type="component" value="Unassembled WGS sequence"/>
</dbReference>
<dbReference type="Pfam" id="PF06032">
    <property type="entry name" value="S-Me-THD_N"/>
    <property type="match status" value="1"/>
</dbReference>
<evidence type="ECO:0000313" key="14">
    <source>
        <dbReference type="EMBL" id="OAL62737.1"/>
    </source>
</evidence>
<feature type="domain" description="S-Me-THD N-terminal" evidence="12">
    <location>
        <begin position="607"/>
        <end position="766"/>
    </location>
</feature>
<accession>A0A178ETY4</accession>
<dbReference type="SUPFAM" id="SSF160991">
    <property type="entry name" value="CV3147-like"/>
    <property type="match status" value="1"/>
</dbReference>
<dbReference type="VEuPathDB" id="FungiDB:TERG_01338"/>
<dbReference type="NCBIfam" id="TIGR01788">
    <property type="entry name" value="Glu-decarb-GAD"/>
    <property type="match status" value="1"/>
</dbReference>
<dbReference type="EMBL" id="LHPM01000018">
    <property type="protein sequence ID" value="OAL62737.1"/>
    <property type="molecule type" value="Genomic_DNA"/>
</dbReference>
<dbReference type="InterPro" id="IPR015424">
    <property type="entry name" value="PyrdxlP-dep_Trfase"/>
</dbReference>
<evidence type="ECO:0000313" key="15">
    <source>
        <dbReference type="Proteomes" id="UP000243015"/>
    </source>
</evidence>
<dbReference type="SUPFAM" id="SSF53383">
    <property type="entry name" value="PLP-dependent transferases"/>
    <property type="match status" value="1"/>
</dbReference>
<dbReference type="InterPro" id="IPR048350">
    <property type="entry name" value="S-Me-THD-like_C"/>
</dbReference>
<evidence type="ECO:0000256" key="2">
    <source>
        <dbReference type="ARBA" id="ARBA00009533"/>
    </source>
</evidence>
<dbReference type="InterPro" id="IPR002129">
    <property type="entry name" value="PyrdxlP-dep_de-COase"/>
</dbReference>
<gene>
    <name evidence="14" type="ORF">A7C99_5121</name>
</gene>
<keyword evidence="8" id="KW-0210">Decarboxylase</keyword>
<keyword evidence="4 7" id="KW-0663">Pyridoxal phosphate</keyword>
<comment type="catalytic activity">
    <reaction evidence="6 8">
        <text>L-glutamate + H(+) = 4-aminobutanoate + CO2</text>
        <dbReference type="Rhea" id="RHEA:17785"/>
        <dbReference type="ChEBI" id="CHEBI:15378"/>
        <dbReference type="ChEBI" id="CHEBI:16526"/>
        <dbReference type="ChEBI" id="CHEBI:29985"/>
        <dbReference type="ChEBI" id="CHEBI:59888"/>
        <dbReference type="EC" id="4.1.1.15"/>
    </reaction>
</comment>
<comment type="caution">
    <text evidence="14">The sequence shown here is derived from an EMBL/GenBank/DDBJ whole genome shotgun (WGS) entry which is preliminary data.</text>
</comment>
<evidence type="ECO:0000256" key="6">
    <source>
        <dbReference type="ARBA" id="ARBA00048868"/>
    </source>
</evidence>
<feature type="region of interest" description="Disordered" evidence="9">
    <location>
        <begin position="1536"/>
        <end position="1585"/>
    </location>
</feature>
<dbReference type="InterPro" id="IPR010318">
    <property type="entry name" value="S-Me-THD_N"/>
</dbReference>
<protein>
    <recommendedName>
        <fullName evidence="3 8">Glutamate decarboxylase</fullName>
        <ecNumber evidence="3 8">4.1.1.15</ecNumber>
    </recommendedName>
</protein>
<dbReference type="Pfam" id="PF00282">
    <property type="entry name" value="Pyridoxal_deC"/>
    <property type="match status" value="1"/>
</dbReference>
<dbReference type="PANTHER" id="PTHR43321">
    <property type="entry name" value="GLUTAMATE DECARBOXYLASE"/>
    <property type="match status" value="1"/>
</dbReference>
<dbReference type="Pfam" id="PF05378">
    <property type="entry name" value="Hydant_A_N"/>
    <property type="match status" value="1"/>
</dbReference>
<reference evidence="14 15" key="1">
    <citation type="submission" date="2016-05" db="EMBL/GenBank/DDBJ databases">
        <title>Genome sequencing of Trichophyton rubrum CMCC(F)T1i isolated from hair.</title>
        <authorList>
            <person name="Zhan P."/>
            <person name="Tao Y."/>
            <person name="Liu W."/>
        </authorList>
    </citation>
    <scope>NUCLEOTIDE SEQUENCE [LARGE SCALE GENOMIC DNA]</scope>
    <source>
        <strain evidence="15">CMCC(F)T1i</strain>
    </source>
</reference>
<dbReference type="Gene3D" id="3.40.1610.10">
    <property type="entry name" value="CV3147-like domain"/>
    <property type="match status" value="1"/>
</dbReference>
<dbReference type="GO" id="GO:0005829">
    <property type="term" value="C:cytosol"/>
    <property type="evidence" value="ECO:0007669"/>
    <property type="project" value="TreeGrafter"/>
</dbReference>
<dbReference type="Gene3D" id="2.40.390.10">
    <property type="entry name" value="CV3147-like"/>
    <property type="match status" value="1"/>
</dbReference>
<evidence type="ECO:0000256" key="8">
    <source>
        <dbReference type="RuleBase" id="RU361171"/>
    </source>
</evidence>
<keyword evidence="5 8" id="KW-0456">Lyase</keyword>
<comment type="similarity">
    <text evidence="2 8">Belongs to the group II decarboxylase family.</text>
</comment>
<dbReference type="GO" id="GO:0004351">
    <property type="term" value="F:glutamate decarboxylase activity"/>
    <property type="evidence" value="ECO:0007669"/>
    <property type="project" value="UniProtKB-EC"/>
</dbReference>
<dbReference type="InterPro" id="IPR002821">
    <property type="entry name" value="Hydantoinase_A"/>
</dbReference>
<dbReference type="InterPro" id="IPR027479">
    <property type="entry name" value="S-Me-THD_N_sf"/>
</dbReference>
<dbReference type="FunFam" id="3.40.640.10:FF:000017">
    <property type="entry name" value="Glutamate decarboxylase"/>
    <property type="match status" value="1"/>
</dbReference>
<dbReference type="InterPro" id="IPR043129">
    <property type="entry name" value="ATPase_NBD"/>
</dbReference>
<dbReference type="EC" id="4.1.1.15" evidence="3 8"/>
<feature type="modified residue" description="N6-(pyridoxal phosphate)lysine" evidence="7">
    <location>
        <position position="1328"/>
    </location>
</feature>
<dbReference type="FunFam" id="3.40.1610.10:FF:000001">
    <property type="entry name" value="Hydantoinase, putative"/>
    <property type="match status" value="1"/>
</dbReference>
<feature type="domain" description="Hydantoinase A/oxoprolinase" evidence="10">
    <location>
        <begin position="210"/>
        <end position="389"/>
    </location>
</feature>
<dbReference type="GO" id="GO:0006538">
    <property type="term" value="P:L-glutamate catabolic process"/>
    <property type="evidence" value="ECO:0007669"/>
    <property type="project" value="TreeGrafter"/>
</dbReference>
<evidence type="ECO:0000259" key="13">
    <source>
        <dbReference type="Pfam" id="PF20906"/>
    </source>
</evidence>
<name>A0A178ETY4_TRIRU</name>
<dbReference type="Gene3D" id="3.30.420.40">
    <property type="match status" value="1"/>
</dbReference>
<organism evidence="14 15">
    <name type="scientific">Trichophyton rubrum</name>
    <name type="common">Athlete's foot fungus</name>
    <name type="synonym">Epidermophyton rubrum</name>
    <dbReference type="NCBI Taxonomy" id="5551"/>
    <lineage>
        <taxon>Eukaryota</taxon>
        <taxon>Fungi</taxon>
        <taxon>Dikarya</taxon>
        <taxon>Ascomycota</taxon>
        <taxon>Pezizomycotina</taxon>
        <taxon>Eurotiomycetes</taxon>
        <taxon>Eurotiomycetidae</taxon>
        <taxon>Onygenales</taxon>
        <taxon>Arthrodermataceae</taxon>
        <taxon>Trichophyton</taxon>
    </lineage>
</organism>
<comment type="cofactor">
    <cofactor evidence="1 7 8">
        <name>pyridoxal 5'-phosphate</name>
        <dbReference type="ChEBI" id="CHEBI:597326"/>
    </cofactor>
</comment>
<dbReference type="Gene3D" id="3.90.1150.160">
    <property type="match status" value="1"/>
</dbReference>
<sequence>MSSLAAPYRIGVDVGGTNTDSVILDVRGMNEANRGVIAQHKTPTTSPNVTDGIETAVLNVLEQSKVPRDQIACLTIGTTHFINAIVEHDARRLSKVAIIRLSKSFTREVPPFSDFPPVLKSIMNGYYTYVDGGLTIDGAAESPINEAQVVKECAKIKELGLDAVVISGVFSPIDKHFFQEDKVRKIIQRELPGVDIVCSSEVSQIGFLERENASILNASILKFARRTIRGFKTAMKRLSLNCPLYLTQNDGTLIDAPSAARLPIRTFSSGPTNSMRGAAYLGLSEPDDTGNDRTATIVVDIGGTTTDVGVLLPSGFPRQASAYVEVAGVKINFGMPHVESIGLGGGSIVRHKEVNTTIGPDSVGHYLSTKGTVFGGDTLTATDIAVAAGAKIGNPDLVKDLDKELVSAAQARVKSMLETVIDQMKTSPAPLPVLLVGGGSVLAPAELDGVSKVIFPPFHSVANAVGAAMSKVGGTVDSIESTAEKTVAEVVDEAKARAIEKAVASGAIRETVYLAEVDSMPLQYVANQVRVIARAVGELSPEGTPSLDNIQNGGDDDEGDDTIYSEVPKQNLDAEEFSANTVDVATYRPKVVKNPQTGIDEWIVSETDVAWLADGCYVLGCAGGGSPFSEHIRIRDQIRQGHTIRIIDPYSVKKDAVIYWGGHMGSPAVSVERQANNETEQSIHALMEYLKHDSFDAVMGVEIGGGNGILPLSIGSSKHYDRPVVDADWMGRAYPTFWQTTICVYQPGELVPCCILSGSGSTIIMNKCASDELVDRALRASCAEMGSSVGLAARPTTGDKMLRFGVLNTMSLAWRIGRCIARANASNTISTVAEQMIDEVGGPESGKILFRGKIVAVERRLFKGHSYGEITIQQVLKKEVESSVADELPGEARRSSIPVATGGVLKIPFKNENIYAKHISNEGVEKYVATVPDLICVLDTQSGKALGVPEFRYGVMVTVLGIACSPRWSDTERALEIGGPGAFGYKDIKYVPLGELDVIGGYMLALVDPDAIIKQFREDLDKEQEREASNIFTSSAVSSVTPYSTRYSSKEEIPKFKIPKLGARADAVHHMLSNELDLDGIPNLNMARYMRPGATVDPLKKVAANDCLAYSFVGTYMDREANQLVVENISKNLADADEYPALMAIHARCISIISNLWNPQPGEEATGSATTGSSEAIMLGGLAMKKNWQRKRKDEGKDTSNPNIIMGSNAQVALLKFARYFDVEARVLDVSEKSQFRLNPELIKKNVDENTIGIFVILGSTYTGHYEPVEEISNILDGIQSETGIDIPIHVDAASGGFVAPFTDAGAGGPKWNFELPRVKSINTSGHKYGLVYAGLGWIIWRDRSYLPKELIFELDYLGSREETYTLNFSRPGAQVIGQYYNLIRLGFNGYREIMENCLANARLLSKTLERTGWFVCLSDIHRKKGEFYHQHLNKITPYKEDETSADYNAGLPVVTFRFSDAFKENYPHVKQESISLLLRSKQYIIPNYPLPPKEQNTEILRVVVRESMAADLIDKLVADIAAVTERLMKSDPVDLSALQTGPTNLERRRVRNREHPHKVSKRPSGKKEKAAGHPMRSGIHRSVC</sequence>
<dbReference type="Gene3D" id="4.10.280.50">
    <property type="match status" value="1"/>
</dbReference>
<dbReference type="Gene3D" id="3.40.640.10">
    <property type="entry name" value="Type I PLP-dependent aspartate aminotransferase-like (Major domain)"/>
    <property type="match status" value="1"/>
</dbReference>
<evidence type="ECO:0000256" key="4">
    <source>
        <dbReference type="ARBA" id="ARBA00022898"/>
    </source>
</evidence>
<proteinExistence type="inferred from homology"/>
<evidence type="ECO:0000256" key="9">
    <source>
        <dbReference type="SAM" id="MobiDB-lite"/>
    </source>
</evidence>
<dbReference type="InterPro" id="IPR008040">
    <property type="entry name" value="Hydant_A_N"/>
</dbReference>
<dbReference type="GO" id="GO:0016787">
    <property type="term" value="F:hydrolase activity"/>
    <property type="evidence" value="ECO:0007669"/>
    <property type="project" value="InterPro"/>
</dbReference>
<dbReference type="Pfam" id="PF20906">
    <property type="entry name" value="S-Me-THD_C"/>
    <property type="match status" value="1"/>
</dbReference>
<dbReference type="InterPro" id="IPR010107">
    <property type="entry name" value="Glutamate_decarboxylase"/>
</dbReference>
<dbReference type="InterPro" id="IPR015421">
    <property type="entry name" value="PyrdxlP-dep_Trfase_major"/>
</dbReference>
<dbReference type="GO" id="GO:0030170">
    <property type="term" value="F:pyridoxal phosphate binding"/>
    <property type="evidence" value="ECO:0007669"/>
    <property type="project" value="InterPro"/>
</dbReference>
<dbReference type="Pfam" id="PF01968">
    <property type="entry name" value="Hydantoinase_A"/>
    <property type="match status" value="1"/>
</dbReference>
<feature type="domain" description="Hydantoinase/oxoprolinase N-terminal" evidence="11">
    <location>
        <begin position="9"/>
        <end position="190"/>
    </location>
</feature>
<evidence type="ECO:0000259" key="11">
    <source>
        <dbReference type="Pfam" id="PF05378"/>
    </source>
</evidence>
<dbReference type="PANTHER" id="PTHR43321:SF3">
    <property type="entry name" value="GLUTAMATE DECARBOXYLASE"/>
    <property type="match status" value="1"/>
</dbReference>
<evidence type="ECO:0000259" key="12">
    <source>
        <dbReference type="Pfam" id="PF06032"/>
    </source>
</evidence>
<evidence type="ECO:0000256" key="3">
    <source>
        <dbReference type="ARBA" id="ARBA00012421"/>
    </source>
</evidence>
<feature type="region of interest" description="Disordered" evidence="9">
    <location>
        <begin position="542"/>
        <end position="562"/>
    </location>
</feature>
<dbReference type="VEuPathDB" id="FungiDB:TERG_08261"/>
<evidence type="ECO:0000256" key="1">
    <source>
        <dbReference type="ARBA" id="ARBA00001933"/>
    </source>
</evidence>
<feature type="domain" description="S-Me-THD-like C-terminal" evidence="13">
    <location>
        <begin position="770"/>
        <end position="993"/>
    </location>
</feature>
<feature type="compositionally biased region" description="Basic residues" evidence="9">
    <location>
        <begin position="1549"/>
        <end position="1565"/>
    </location>
</feature>
<evidence type="ECO:0000256" key="5">
    <source>
        <dbReference type="ARBA" id="ARBA00023239"/>
    </source>
</evidence>
<dbReference type="SUPFAM" id="SSF53067">
    <property type="entry name" value="Actin-like ATPase domain"/>
    <property type="match status" value="2"/>
</dbReference>
<evidence type="ECO:0000256" key="7">
    <source>
        <dbReference type="PIRSR" id="PIRSR602129-50"/>
    </source>
</evidence>
<evidence type="ECO:0000259" key="10">
    <source>
        <dbReference type="Pfam" id="PF01968"/>
    </source>
</evidence>
<dbReference type="InterPro" id="IPR024071">
    <property type="entry name" value="S-Me-THD_C_sf"/>
</dbReference>